<feature type="transmembrane region" description="Helical" evidence="7">
    <location>
        <begin position="156"/>
        <end position="176"/>
    </location>
</feature>
<feature type="transmembrane region" description="Helical" evidence="7">
    <location>
        <begin position="13"/>
        <end position="35"/>
    </location>
</feature>
<comment type="subcellular location">
    <subcellularLocation>
        <location evidence="1 7">Cell membrane</location>
        <topology evidence="1 7">Multi-pass membrane protein</topology>
    </subcellularLocation>
</comment>
<reference evidence="9 10" key="1">
    <citation type="submission" date="2018-10" db="EMBL/GenBank/DDBJ databases">
        <authorList>
            <person name="Li J."/>
        </authorList>
    </citation>
    <scope>NUCLEOTIDE SEQUENCE [LARGE SCALE GENOMIC DNA]</scope>
    <source>
        <strain evidence="9 10">IF 016277</strain>
    </source>
</reference>
<dbReference type="InterPro" id="IPR051393">
    <property type="entry name" value="ABC_transporter_permease"/>
</dbReference>
<dbReference type="RefSeq" id="WP_121649464.1">
    <property type="nucleotide sequence ID" value="NZ_RCUX01000012.1"/>
</dbReference>
<dbReference type="OrthoDB" id="3515028at2"/>
<evidence type="ECO:0000313" key="10">
    <source>
        <dbReference type="Proteomes" id="UP000272503"/>
    </source>
</evidence>
<protein>
    <submittedName>
        <fullName evidence="9">Sugar ABC transporter permease</fullName>
    </submittedName>
</protein>
<dbReference type="SUPFAM" id="SSF161098">
    <property type="entry name" value="MetI-like"/>
    <property type="match status" value="1"/>
</dbReference>
<dbReference type="PROSITE" id="PS50928">
    <property type="entry name" value="ABC_TM1"/>
    <property type="match status" value="1"/>
</dbReference>
<gene>
    <name evidence="9" type="ORF">D9V32_13595</name>
</gene>
<dbReference type="Pfam" id="PF00528">
    <property type="entry name" value="BPD_transp_1"/>
    <property type="match status" value="1"/>
</dbReference>
<name>A0A3L7A1P5_9MICO</name>
<evidence type="ECO:0000259" key="8">
    <source>
        <dbReference type="PROSITE" id="PS50928"/>
    </source>
</evidence>
<comment type="caution">
    <text evidence="9">The sequence shown here is derived from an EMBL/GenBank/DDBJ whole genome shotgun (WGS) entry which is preliminary data.</text>
</comment>
<evidence type="ECO:0000256" key="2">
    <source>
        <dbReference type="ARBA" id="ARBA00022448"/>
    </source>
</evidence>
<feature type="transmembrane region" description="Helical" evidence="7">
    <location>
        <begin position="245"/>
        <end position="267"/>
    </location>
</feature>
<sequence length="376" mass="40111">MPALFTWIATLPALLQGVAILAVFVALIGLIILAVEYLPRPGRGGTLLRLALSILVPVVLLALLHTYEIAIAGGALVGLGLFLLDRRSRGGAGRLLQLLAFLLPAAVLLVVGLVIPFVRTVFFAFQNDAGTEFVGLRNFTWIFSNPESLATIGNTLIWVLVAPAASTLLGLLYAVFIDNARGERVYKLLVFLPMAISFVGASIIWRLVYQARPEGDAQVGLLNAILGVFGAAPVDPLSSAPANTFALIVVFVWIQVGFAMVVISAAIKGVPADQLEAAALDGAGALRRFTQITVPWIRPTLIVVLSTASIASLKIFDIVIAMTNGRNSSGVLAQQMYERFTLGENGRAAAYALLLCLLVIPLIVINVRNLRHSREG</sequence>
<feature type="transmembrane region" description="Helical" evidence="7">
    <location>
        <begin position="188"/>
        <end position="208"/>
    </location>
</feature>
<dbReference type="AlphaFoldDB" id="A0A3L7A1P5"/>
<keyword evidence="4 7" id="KW-0812">Transmembrane</keyword>
<comment type="similarity">
    <text evidence="7">Belongs to the binding-protein-dependent transport system permease family.</text>
</comment>
<keyword evidence="6 7" id="KW-0472">Membrane</keyword>
<dbReference type="InterPro" id="IPR000515">
    <property type="entry name" value="MetI-like"/>
</dbReference>
<dbReference type="PANTHER" id="PTHR30193">
    <property type="entry name" value="ABC TRANSPORTER PERMEASE PROTEIN"/>
    <property type="match status" value="1"/>
</dbReference>
<dbReference type="EMBL" id="RCUX01000012">
    <property type="protein sequence ID" value="RLP74077.1"/>
    <property type="molecule type" value="Genomic_DNA"/>
</dbReference>
<keyword evidence="5 7" id="KW-1133">Transmembrane helix</keyword>
<feature type="transmembrane region" description="Helical" evidence="7">
    <location>
        <begin position="47"/>
        <end position="63"/>
    </location>
</feature>
<evidence type="ECO:0000256" key="3">
    <source>
        <dbReference type="ARBA" id="ARBA00022475"/>
    </source>
</evidence>
<proteinExistence type="inferred from homology"/>
<feature type="domain" description="ABC transmembrane type-1" evidence="8">
    <location>
        <begin position="152"/>
        <end position="366"/>
    </location>
</feature>
<evidence type="ECO:0000256" key="1">
    <source>
        <dbReference type="ARBA" id="ARBA00004651"/>
    </source>
</evidence>
<keyword evidence="2 7" id="KW-0813">Transport</keyword>
<organism evidence="9 10">
    <name type="scientific">Mycetocola tolaasinivorans</name>
    <dbReference type="NCBI Taxonomy" id="76635"/>
    <lineage>
        <taxon>Bacteria</taxon>
        <taxon>Bacillati</taxon>
        <taxon>Actinomycetota</taxon>
        <taxon>Actinomycetes</taxon>
        <taxon>Micrococcales</taxon>
        <taxon>Microbacteriaceae</taxon>
        <taxon>Mycetocola</taxon>
    </lineage>
</organism>
<keyword evidence="10" id="KW-1185">Reference proteome</keyword>
<dbReference type="GO" id="GO:0005886">
    <property type="term" value="C:plasma membrane"/>
    <property type="evidence" value="ECO:0007669"/>
    <property type="project" value="UniProtKB-SubCell"/>
</dbReference>
<dbReference type="InterPro" id="IPR035906">
    <property type="entry name" value="MetI-like_sf"/>
</dbReference>
<dbReference type="Proteomes" id="UP000272503">
    <property type="component" value="Unassembled WGS sequence"/>
</dbReference>
<dbReference type="PANTHER" id="PTHR30193:SF18">
    <property type="entry name" value="OSMOPROTECTIVE COMPOUNDS UPTAKE PERMEASE PROTEIN GGTC"/>
    <property type="match status" value="1"/>
</dbReference>
<feature type="transmembrane region" description="Helical" evidence="7">
    <location>
        <begin position="96"/>
        <end position="118"/>
    </location>
</feature>
<feature type="transmembrane region" description="Helical" evidence="7">
    <location>
        <begin position="296"/>
        <end position="322"/>
    </location>
</feature>
<keyword evidence="3" id="KW-1003">Cell membrane</keyword>
<dbReference type="GO" id="GO:0055085">
    <property type="term" value="P:transmembrane transport"/>
    <property type="evidence" value="ECO:0007669"/>
    <property type="project" value="InterPro"/>
</dbReference>
<accession>A0A3L7A1P5</accession>
<evidence type="ECO:0000256" key="5">
    <source>
        <dbReference type="ARBA" id="ARBA00022989"/>
    </source>
</evidence>
<feature type="transmembrane region" description="Helical" evidence="7">
    <location>
        <begin position="348"/>
        <end position="367"/>
    </location>
</feature>
<evidence type="ECO:0000256" key="6">
    <source>
        <dbReference type="ARBA" id="ARBA00023136"/>
    </source>
</evidence>
<evidence type="ECO:0000313" key="9">
    <source>
        <dbReference type="EMBL" id="RLP74077.1"/>
    </source>
</evidence>
<dbReference type="Gene3D" id="1.10.3720.10">
    <property type="entry name" value="MetI-like"/>
    <property type="match status" value="1"/>
</dbReference>
<evidence type="ECO:0000256" key="7">
    <source>
        <dbReference type="RuleBase" id="RU363032"/>
    </source>
</evidence>
<evidence type="ECO:0000256" key="4">
    <source>
        <dbReference type="ARBA" id="ARBA00022692"/>
    </source>
</evidence>